<sequence>MVSIDKTILAIDTAGPYLGVALMDKKKLYQHHWQGDSKQQEALTTSVQMLLLQAQVEPNALDLIAVMRGPGTFTGLRVGMAAGKGLSYALQIPLVSVPTLMAFAASLSHKEYSASILDARKGRYYAQLFHWNQPLTPEMDITAQDLTLQMIATGNNYWHITGYGVETFIESVPESSLTFSFLANAHRSKAENLLAISWLYYQEHGADRLDSGPSYLRLSEAELSIKGSL</sequence>
<protein>
    <submittedName>
        <fullName evidence="2">tRNA (Adenosine(37)-N6)-threonylcarbamoyltransferase complex dimerization subunit type 1 TsaB</fullName>
    </submittedName>
</protein>
<accession>A0A968KV96</accession>
<evidence type="ECO:0000313" key="2">
    <source>
        <dbReference type="EMBL" id="NIZ47043.1"/>
    </source>
</evidence>
<gene>
    <name evidence="2" type="primary">tsaB</name>
    <name evidence="2" type="ORF">HCT46_03835</name>
</gene>
<dbReference type="PANTHER" id="PTHR11735:SF11">
    <property type="entry name" value="TRNA THREONYLCARBAMOYLADENOSINE BIOSYNTHESIS PROTEIN TSAB"/>
    <property type="match status" value="1"/>
</dbReference>
<dbReference type="Pfam" id="PF00814">
    <property type="entry name" value="TsaD"/>
    <property type="match status" value="1"/>
</dbReference>
<dbReference type="RefSeq" id="WP_167703475.1">
    <property type="nucleotide sequence ID" value="NZ_CP118168.1"/>
</dbReference>
<dbReference type="NCBIfam" id="TIGR03725">
    <property type="entry name" value="T6A_YeaZ"/>
    <property type="match status" value="1"/>
</dbReference>
<dbReference type="AlphaFoldDB" id="A0A968KV96"/>
<dbReference type="EMBL" id="JAATLK010000001">
    <property type="protein sequence ID" value="NIZ47043.1"/>
    <property type="molecule type" value="Genomic_DNA"/>
</dbReference>
<proteinExistence type="predicted"/>
<dbReference type="InterPro" id="IPR043129">
    <property type="entry name" value="ATPase_NBD"/>
</dbReference>
<dbReference type="GO" id="GO:0002949">
    <property type="term" value="P:tRNA threonylcarbamoyladenosine modification"/>
    <property type="evidence" value="ECO:0007669"/>
    <property type="project" value="InterPro"/>
</dbReference>
<dbReference type="PANTHER" id="PTHR11735">
    <property type="entry name" value="TRNA N6-ADENOSINE THREONYLCARBAMOYLTRANSFERASE"/>
    <property type="match status" value="1"/>
</dbReference>
<organism evidence="2 3">
    <name type="scientific">Entomospira nematocerorum</name>
    <dbReference type="NCBI Taxonomy" id="2719987"/>
    <lineage>
        <taxon>Bacteria</taxon>
        <taxon>Pseudomonadati</taxon>
        <taxon>Spirochaetota</taxon>
        <taxon>Spirochaetia</taxon>
        <taxon>Spirochaetales</taxon>
        <taxon>Spirochaetaceae</taxon>
        <taxon>Entomospira</taxon>
    </lineage>
</organism>
<dbReference type="GO" id="GO:0005829">
    <property type="term" value="C:cytosol"/>
    <property type="evidence" value="ECO:0007669"/>
    <property type="project" value="TreeGrafter"/>
</dbReference>
<dbReference type="InterPro" id="IPR022496">
    <property type="entry name" value="T6A_TsaB"/>
</dbReference>
<reference evidence="2" key="1">
    <citation type="submission" date="2020-03" db="EMBL/GenBank/DDBJ databases">
        <title>Spirochaetal bacteria isolated from arthropods constitute a novel genus Entomospira genus novum within the order Spirochaetales.</title>
        <authorList>
            <person name="Grana-Miraglia L."/>
            <person name="Sikutova S."/>
            <person name="Fingerle V."/>
            <person name="Sing A."/>
            <person name="Castillo-Ramirez S."/>
            <person name="Margos G."/>
            <person name="Rudolf I."/>
        </authorList>
    </citation>
    <scope>NUCLEOTIDE SEQUENCE</scope>
    <source>
        <strain evidence="2">BR208</strain>
    </source>
</reference>
<keyword evidence="3" id="KW-1185">Reference proteome</keyword>
<evidence type="ECO:0000259" key="1">
    <source>
        <dbReference type="Pfam" id="PF00814"/>
    </source>
</evidence>
<dbReference type="InterPro" id="IPR000905">
    <property type="entry name" value="Gcp-like_dom"/>
</dbReference>
<dbReference type="SUPFAM" id="SSF53067">
    <property type="entry name" value="Actin-like ATPase domain"/>
    <property type="match status" value="1"/>
</dbReference>
<dbReference type="Proteomes" id="UP000752013">
    <property type="component" value="Unassembled WGS sequence"/>
</dbReference>
<evidence type="ECO:0000313" key="3">
    <source>
        <dbReference type="Proteomes" id="UP000752013"/>
    </source>
</evidence>
<name>A0A968KV96_9SPIO</name>
<comment type="caution">
    <text evidence="2">The sequence shown here is derived from an EMBL/GenBank/DDBJ whole genome shotgun (WGS) entry which is preliminary data.</text>
</comment>
<dbReference type="Gene3D" id="3.30.420.40">
    <property type="match status" value="2"/>
</dbReference>
<feature type="domain" description="Gcp-like" evidence="1">
    <location>
        <begin position="40"/>
        <end position="127"/>
    </location>
</feature>